<evidence type="ECO:0000313" key="1">
    <source>
        <dbReference type="EMBL" id="EET84787.1"/>
    </source>
</evidence>
<dbReference type="STRING" id="536227.Ccar_16145"/>
<accession>C6Q151</accession>
<dbReference type="EMBL" id="ACVI01000130">
    <property type="protein sequence ID" value="EET84787.1"/>
    <property type="molecule type" value="Genomic_DNA"/>
</dbReference>
<dbReference type="InterPro" id="IPR021145">
    <property type="entry name" value="Portal_protein_SPP1_Gp6-like"/>
</dbReference>
<gene>
    <name evidence="1" type="ORF">CcarbDRAFT_4768</name>
</gene>
<name>C6Q151_9CLOT</name>
<comment type="caution">
    <text evidence="1">The sequence shown here is derived from an EMBL/GenBank/DDBJ whole genome shotgun (WGS) entry which is preliminary data.</text>
</comment>
<keyword evidence="2" id="KW-1185">Reference proteome</keyword>
<evidence type="ECO:0000313" key="2">
    <source>
        <dbReference type="Proteomes" id="UP000004198"/>
    </source>
</evidence>
<dbReference type="eggNOG" id="ENOG502Z93B">
    <property type="taxonomic scope" value="Bacteria"/>
</dbReference>
<dbReference type="AlphaFoldDB" id="C6Q151"/>
<proteinExistence type="predicted"/>
<sequence>MQTLEQYIKDKYNNVEDWFVQEVQQPYNFNRISKILGNREYLKGIHKILQRENSKWKGEVFNTTKLILQEAKTILNFHDTYLLGKKVSITGSDNIVATFNNIYRKGKYSKIDFNILRKVNRFGDIFEYVYIDNKTIKSKLINSEDSYPIFSEDTGEYIGFIEYYTMDSNKVSYYNVYFSDHVECYSNESGDLQLINEYSNLSGLPIHYHNFNDYDDNCGLSELEDIKPILDQLEDILSKMTDSVYTLSLNPIAVTLGGQRVDATIPSDAVGYMINLDVGEFKFVNATMDYSTIKLLLDTLHKKLETIAAIPSVALGNSNVANVSEVSLSMLYSLASVKAMINEQWLHEGFETRWEIIRKLLALQGIVFSEDEFIDCEFNYSRPINNEEQLNNIKTQFDMGGNIITNYN</sequence>
<dbReference type="Proteomes" id="UP000004198">
    <property type="component" value="Unassembled WGS sequence"/>
</dbReference>
<dbReference type="Pfam" id="PF05133">
    <property type="entry name" value="SPP1_portal"/>
    <property type="match status" value="1"/>
</dbReference>
<organism evidence="1 2">
    <name type="scientific">Clostridium carboxidivorans P7</name>
    <dbReference type="NCBI Taxonomy" id="536227"/>
    <lineage>
        <taxon>Bacteria</taxon>
        <taxon>Bacillati</taxon>
        <taxon>Bacillota</taxon>
        <taxon>Clostridia</taxon>
        <taxon>Eubacteriales</taxon>
        <taxon>Clostridiaceae</taxon>
        <taxon>Clostridium</taxon>
    </lineage>
</organism>
<reference evidence="1 2" key="1">
    <citation type="submission" date="2009-06" db="EMBL/GenBank/DDBJ databases">
        <title>The draft genome of Clostridium carboxidivorans P7.</title>
        <authorList>
            <consortium name="US DOE Joint Genome Institute (JGI-PGF)"/>
            <person name="Lucas S."/>
            <person name="Copeland A."/>
            <person name="Lapidus A."/>
            <person name="Glavina del Rio T."/>
            <person name="Tice H."/>
            <person name="Bruce D."/>
            <person name="Goodwin L."/>
            <person name="Pitluck S."/>
            <person name="Larimer F."/>
            <person name="Land M.L."/>
            <person name="Hauser L."/>
            <person name="Hemme C.L."/>
        </authorList>
    </citation>
    <scope>NUCLEOTIDE SEQUENCE [LARGE SCALE GENOMIC DNA]</scope>
    <source>
        <strain evidence="1 2">P7</strain>
    </source>
</reference>
<dbReference type="RefSeq" id="WP_007063653.1">
    <property type="nucleotide sequence ID" value="NZ_ACVI01000130.1"/>
</dbReference>
<protein>
    <submittedName>
        <fullName evidence="1">Phage portal protein, SPP1</fullName>
    </submittedName>
</protein>